<reference evidence="2" key="1">
    <citation type="submission" date="2022-11" db="UniProtKB">
        <authorList>
            <consortium name="WormBaseParasite"/>
        </authorList>
    </citation>
    <scope>IDENTIFICATION</scope>
</reference>
<sequence length="111" mass="12391">MKISVIAKITCASAKFVKNWDSVFTESDAQKVCFLNDLFNPAKKFIVGKLLIIDFTATLTIQDDVAPAEAKMLKIDKTLGNMLWESEADKDVSIVIDNENEIKVCYSLTLL</sequence>
<evidence type="ECO:0000313" key="1">
    <source>
        <dbReference type="Proteomes" id="UP000887579"/>
    </source>
</evidence>
<name>A0AC34FZP8_9BILA</name>
<accession>A0AC34FZP8</accession>
<organism evidence="1 2">
    <name type="scientific">Panagrolaimus sp. ES5</name>
    <dbReference type="NCBI Taxonomy" id="591445"/>
    <lineage>
        <taxon>Eukaryota</taxon>
        <taxon>Metazoa</taxon>
        <taxon>Ecdysozoa</taxon>
        <taxon>Nematoda</taxon>
        <taxon>Chromadorea</taxon>
        <taxon>Rhabditida</taxon>
        <taxon>Tylenchina</taxon>
        <taxon>Panagrolaimomorpha</taxon>
        <taxon>Panagrolaimoidea</taxon>
        <taxon>Panagrolaimidae</taxon>
        <taxon>Panagrolaimus</taxon>
    </lineage>
</organism>
<dbReference type="Proteomes" id="UP000887579">
    <property type="component" value="Unplaced"/>
</dbReference>
<dbReference type="WBParaSite" id="ES5_v2.g22936.t1">
    <property type="protein sequence ID" value="ES5_v2.g22936.t1"/>
    <property type="gene ID" value="ES5_v2.g22936"/>
</dbReference>
<evidence type="ECO:0000313" key="2">
    <source>
        <dbReference type="WBParaSite" id="ES5_v2.g22936.t1"/>
    </source>
</evidence>
<protein>
    <submittedName>
        <fullName evidence="2">Uncharacterized protein</fullName>
    </submittedName>
</protein>
<proteinExistence type="predicted"/>